<evidence type="ECO:0000256" key="1">
    <source>
        <dbReference type="SAM" id="Phobius"/>
    </source>
</evidence>
<dbReference type="OrthoDB" id="2195155at2"/>
<name>A0A2T7BS42_9STAP</name>
<feature type="transmembrane region" description="Helical" evidence="1">
    <location>
        <begin position="46"/>
        <end position="68"/>
    </location>
</feature>
<evidence type="ECO:0000313" key="5">
    <source>
        <dbReference type="Proteomes" id="UP000254956"/>
    </source>
</evidence>
<feature type="transmembrane region" description="Helical" evidence="1">
    <location>
        <begin position="368"/>
        <end position="386"/>
    </location>
</feature>
<feature type="domain" description="YdbS-like PH" evidence="2">
    <location>
        <begin position="257"/>
        <end position="320"/>
    </location>
</feature>
<dbReference type="EMBL" id="UGZE01000001">
    <property type="protein sequence ID" value="SUJ14636.1"/>
    <property type="molecule type" value="Genomic_DNA"/>
</dbReference>
<dbReference type="EMBL" id="BKAV01000032">
    <property type="protein sequence ID" value="GEQ01297.1"/>
    <property type="molecule type" value="Genomic_DNA"/>
</dbReference>
<organism evidence="4 5">
    <name type="scientific">Staphylococcus arlettae</name>
    <dbReference type="NCBI Taxonomy" id="29378"/>
    <lineage>
        <taxon>Bacteria</taxon>
        <taxon>Bacillati</taxon>
        <taxon>Bacillota</taxon>
        <taxon>Bacilli</taxon>
        <taxon>Bacillales</taxon>
        <taxon>Staphylococcaceae</taxon>
        <taxon>Staphylococcus</taxon>
    </lineage>
</organism>
<evidence type="ECO:0000259" key="2">
    <source>
        <dbReference type="Pfam" id="PF03703"/>
    </source>
</evidence>
<reference evidence="4 5" key="1">
    <citation type="submission" date="2018-06" db="EMBL/GenBank/DDBJ databases">
        <authorList>
            <consortium name="Pathogen Informatics"/>
            <person name="Doyle S."/>
        </authorList>
    </citation>
    <scope>NUCLEOTIDE SEQUENCE [LARGE SCALE GENOMIC DNA]</scope>
    <source>
        <strain evidence="4 5">NCTC12413</strain>
    </source>
</reference>
<keyword evidence="1" id="KW-0472">Membrane</keyword>
<evidence type="ECO:0000313" key="4">
    <source>
        <dbReference type="EMBL" id="SUJ14636.1"/>
    </source>
</evidence>
<dbReference type="Proteomes" id="UP000254956">
    <property type="component" value="Unassembled WGS sequence"/>
</dbReference>
<dbReference type="InterPro" id="IPR014529">
    <property type="entry name" value="UCP026631"/>
</dbReference>
<evidence type="ECO:0000313" key="3">
    <source>
        <dbReference type="EMBL" id="GEQ01297.1"/>
    </source>
</evidence>
<keyword evidence="6" id="KW-1185">Reference proteome</keyword>
<dbReference type="AlphaFoldDB" id="A0A2T7BS42"/>
<accession>A0A2T7BS42</accession>
<feature type="transmembrane region" description="Helical" evidence="1">
    <location>
        <begin position="392"/>
        <end position="410"/>
    </location>
</feature>
<dbReference type="Pfam" id="PF03703">
    <property type="entry name" value="bPH_2"/>
    <property type="match status" value="2"/>
</dbReference>
<dbReference type="STRING" id="1212545.SARL_01140"/>
<keyword evidence="1" id="KW-0812">Transmembrane</keyword>
<gene>
    <name evidence="4" type="ORF">NCTC12413_00846</name>
    <name evidence="3" type="ORF">SAR03_23340</name>
</gene>
<dbReference type="InterPro" id="IPR005182">
    <property type="entry name" value="YdbS-like_PH"/>
</dbReference>
<dbReference type="Proteomes" id="UP000321598">
    <property type="component" value="Unassembled WGS sequence"/>
</dbReference>
<feature type="transmembrane region" description="Helical" evidence="1">
    <location>
        <begin position="230"/>
        <end position="255"/>
    </location>
</feature>
<sequence>MYKPQKLHPISYLSGVIEAIKQNIVLIFIFIIFNLDSFDFANPKSYIYPGIILTIFIITFIYHALVVYKTKYWIENDHFIMDYGIVTKKRKELNIRRIQTVDTSQGVIHQIVGGVKLQIKTPSDGVELDTVSKLQSEHIRNTIKQMQNEEQQEVTDSVENVTQEGQDYNSASTPHKVLFKLSKKQLLFMAMTSGAIGIALATIAPIIGSFSEVIPWERLSEKVANISQAIFVIVSLLVAIILIISYVIGTLIVFIRYYNYTLSAHNDQLTIRYGLFNVKNITVPTNRVQAILEKQSFVRKLFGVTSITFVTTSDTKVESDDTTMADGNVLILPFIKRNSAYRMLQELVPSFEFKPAAKIMPNRAFHRYFIKEAAILLIIGAALSYFWTIWVMVVICMIIILLIINAVITVKSSGLYYFDDQLVIRNVSLIGIKQFYLKKDKILGMELTSNPFMDKSKLRSFKCIVAKGIANTKIGLRFVEKQQALDLKAWYLRGDGHE</sequence>
<feature type="transmembrane region" description="Helical" evidence="1">
    <location>
        <begin position="186"/>
        <end position="210"/>
    </location>
</feature>
<dbReference type="RefSeq" id="WP_103387741.1">
    <property type="nucleotide sequence ID" value="NZ_BKAV01000032.1"/>
</dbReference>
<proteinExistence type="predicted"/>
<keyword evidence="1" id="KW-1133">Transmembrane helix</keyword>
<protein>
    <submittedName>
        <fullName evidence="3">Membrane protein</fullName>
    </submittedName>
    <submittedName>
        <fullName evidence="4">Membrane-flanked domain-containing protein</fullName>
    </submittedName>
</protein>
<feature type="domain" description="YdbS-like PH" evidence="2">
    <location>
        <begin position="68"/>
        <end position="143"/>
    </location>
</feature>
<feature type="transmembrane region" description="Helical" evidence="1">
    <location>
        <begin position="12"/>
        <end position="34"/>
    </location>
</feature>
<evidence type="ECO:0000313" key="6">
    <source>
        <dbReference type="Proteomes" id="UP000321598"/>
    </source>
</evidence>
<dbReference type="PIRSF" id="PIRSF026631">
    <property type="entry name" value="UCP026631"/>
    <property type="match status" value="1"/>
</dbReference>
<reference evidence="3 6" key="2">
    <citation type="submission" date="2019-07" db="EMBL/GenBank/DDBJ databases">
        <title>Whole genome shotgun sequence of Staphylococcus arlettae NBRC 109765.</title>
        <authorList>
            <person name="Hosoyama A."/>
            <person name="Uohara A."/>
            <person name="Ohji S."/>
            <person name="Ichikawa N."/>
        </authorList>
    </citation>
    <scope>NUCLEOTIDE SEQUENCE [LARGE SCALE GENOMIC DNA]</scope>
    <source>
        <strain evidence="3 6">NBRC 109765</strain>
    </source>
</reference>
<dbReference type="PANTHER" id="PTHR34473">
    <property type="entry name" value="UPF0699 TRANSMEMBRANE PROTEIN YDBS"/>
    <property type="match status" value="1"/>
</dbReference>
<dbReference type="PANTHER" id="PTHR34473:SF2">
    <property type="entry name" value="UPF0699 TRANSMEMBRANE PROTEIN YDBT"/>
    <property type="match status" value="1"/>
</dbReference>